<dbReference type="EMBL" id="JALNTZ010000010">
    <property type="protein sequence ID" value="KAJ3640160.1"/>
    <property type="molecule type" value="Genomic_DNA"/>
</dbReference>
<dbReference type="AlphaFoldDB" id="A0AA38M1B8"/>
<protein>
    <submittedName>
        <fullName evidence="1">Uncharacterized protein</fullName>
    </submittedName>
</protein>
<accession>A0AA38M1B8</accession>
<organism evidence="1 2">
    <name type="scientific">Zophobas morio</name>
    <dbReference type="NCBI Taxonomy" id="2755281"/>
    <lineage>
        <taxon>Eukaryota</taxon>
        <taxon>Metazoa</taxon>
        <taxon>Ecdysozoa</taxon>
        <taxon>Arthropoda</taxon>
        <taxon>Hexapoda</taxon>
        <taxon>Insecta</taxon>
        <taxon>Pterygota</taxon>
        <taxon>Neoptera</taxon>
        <taxon>Endopterygota</taxon>
        <taxon>Coleoptera</taxon>
        <taxon>Polyphaga</taxon>
        <taxon>Cucujiformia</taxon>
        <taxon>Tenebrionidae</taxon>
        <taxon>Zophobas</taxon>
    </lineage>
</organism>
<gene>
    <name evidence="1" type="ORF">Zmor_003476</name>
</gene>
<sequence>MCLDGGLQNNLEDGVRELSFHAAPARRSDHSSKFTSCKRVSRRVYTLTTTTPLAVATPSDNRYEIKTSRLLCYTFLKETPPNVNYSQSDI</sequence>
<proteinExistence type="predicted"/>
<keyword evidence="2" id="KW-1185">Reference proteome</keyword>
<dbReference type="Proteomes" id="UP001168821">
    <property type="component" value="Unassembled WGS sequence"/>
</dbReference>
<evidence type="ECO:0000313" key="1">
    <source>
        <dbReference type="EMBL" id="KAJ3640160.1"/>
    </source>
</evidence>
<name>A0AA38M1B8_9CUCU</name>
<reference evidence="1" key="1">
    <citation type="journal article" date="2023" name="G3 (Bethesda)">
        <title>Whole genome assemblies of Zophobas morio and Tenebrio molitor.</title>
        <authorList>
            <person name="Kaur S."/>
            <person name="Stinson S.A."/>
            <person name="diCenzo G.C."/>
        </authorList>
    </citation>
    <scope>NUCLEOTIDE SEQUENCE</scope>
    <source>
        <strain evidence="1">QUZm001</strain>
    </source>
</reference>
<evidence type="ECO:0000313" key="2">
    <source>
        <dbReference type="Proteomes" id="UP001168821"/>
    </source>
</evidence>
<comment type="caution">
    <text evidence="1">The sequence shown here is derived from an EMBL/GenBank/DDBJ whole genome shotgun (WGS) entry which is preliminary data.</text>
</comment>